<evidence type="ECO:0000313" key="3">
    <source>
        <dbReference type="Proteomes" id="UP001363622"/>
    </source>
</evidence>
<reference evidence="2 3" key="1">
    <citation type="submission" date="2024-04" db="EMBL/GenBank/DDBJ databases">
        <title>Phyllosticta paracitricarpa is synonymous to the EU quarantine fungus P. citricarpa based on phylogenomic analyses.</title>
        <authorList>
            <consortium name="Lawrence Berkeley National Laboratory"/>
            <person name="Van Ingen-Buijs V.A."/>
            <person name="Van Westerhoven A.C."/>
            <person name="Haridas S."/>
            <person name="Skiadas P."/>
            <person name="Martin F."/>
            <person name="Groenewald J.Z."/>
            <person name="Crous P.W."/>
            <person name="Seidl M.F."/>
        </authorList>
    </citation>
    <scope>NUCLEOTIDE SEQUENCE [LARGE SCALE GENOMIC DNA]</scope>
    <source>
        <strain evidence="2 3">CBS 123371</strain>
    </source>
</reference>
<feature type="region of interest" description="Disordered" evidence="1">
    <location>
        <begin position="145"/>
        <end position="164"/>
    </location>
</feature>
<accession>A0ABR1KB70</accession>
<evidence type="ECO:0000256" key="1">
    <source>
        <dbReference type="SAM" id="MobiDB-lite"/>
    </source>
</evidence>
<feature type="region of interest" description="Disordered" evidence="1">
    <location>
        <begin position="171"/>
        <end position="224"/>
    </location>
</feature>
<proteinExistence type="predicted"/>
<evidence type="ECO:0000313" key="2">
    <source>
        <dbReference type="EMBL" id="KAK7511461.1"/>
    </source>
</evidence>
<feature type="region of interest" description="Disordered" evidence="1">
    <location>
        <begin position="32"/>
        <end position="61"/>
    </location>
</feature>
<protein>
    <recommendedName>
        <fullName evidence="4">Vegetative cell wall protein gp1</fullName>
    </recommendedName>
</protein>
<sequence>MYSTHYHASSPAYAMPQDAYYRTPPVSPSPGTYYSPRYKVQTATPSPRASPKYHMRQTSHQEPPVYTFRATPQYYATSSPRYTARDSTPQRVYYQVSGSSARRRDSDAVPCAKSCACKNCQCGEKNRSARTHAYHKAGGNGDVFDDYDASGTPPPPYEPYQGHKETYTYSYPQTQEHKEPHTPKTRSRRASTAARPAATPTPKRAASTKKKSPPPKAVATEADARRAGIPAGFSFKNWDPNEEPILLLGSVFDANSLGKWIYDWTVFSHGATTPMSEIAGELWLLLIQLAGKIRRAEECAPKIRKQENKDMVEDFLDSGERLWLRFNKLLKICEEYMWKAARREAGGKKPASMGKNSGCEFVHSIFGRDRELERTEKIMTGIRLWNMRFDANCDDILQYPSA</sequence>
<keyword evidence="3" id="KW-1185">Reference proteome</keyword>
<comment type="caution">
    <text evidence="2">The sequence shown here is derived from an EMBL/GenBank/DDBJ whole genome shotgun (WGS) entry which is preliminary data.</text>
</comment>
<dbReference type="Proteomes" id="UP001363622">
    <property type="component" value="Unassembled WGS sequence"/>
</dbReference>
<dbReference type="EMBL" id="JBBPHU010000012">
    <property type="protein sequence ID" value="KAK7511461.1"/>
    <property type="molecule type" value="Genomic_DNA"/>
</dbReference>
<feature type="compositionally biased region" description="Low complexity" evidence="1">
    <location>
        <begin position="190"/>
        <end position="205"/>
    </location>
</feature>
<evidence type="ECO:0008006" key="4">
    <source>
        <dbReference type="Google" id="ProtNLM"/>
    </source>
</evidence>
<organism evidence="2 3">
    <name type="scientific">Phyllosticta citriasiana</name>
    <dbReference type="NCBI Taxonomy" id="595635"/>
    <lineage>
        <taxon>Eukaryota</taxon>
        <taxon>Fungi</taxon>
        <taxon>Dikarya</taxon>
        <taxon>Ascomycota</taxon>
        <taxon>Pezizomycotina</taxon>
        <taxon>Dothideomycetes</taxon>
        <taxon>Dothideomycetes incertae sedis</taxon>
        <taxon>Botryosphaeriales</taxon>
        <taxon>Phyllostictaceae</taxon>
        <taxon>Phyllosticta</taxon>
    </lineage>
</organism>
<name>A0ABR1KB70_9PEZI</name>
<gene>
    <name evidence="2" type="ORF">IWZ03DRAFT_60393</name>
</gene>